<gene>
    <name evidence="2" type="ORF">SAMN04487987_10112</name>
</gene>
<keyword evidence="3" id="KW-1185">Reference proteome</keyword>
<dbReference type="AlphaFoldDB" id="A0A1I1MEQ9"/>
<protein>
    <submittedName>
        <fullName evidence="2">Phosphoinositide phospholipase C, Ca2+-dependent</fullName>
    </submittedName>
</protein>
<dbReference type="InterPro" id="IPR051057">
    <property type="entry name" value="PI-PLC_domain"/>
</dbReference>
<dbReference type="STRING" id="870482.SAMN04487987_10112"/>
<reference evidence="3" key="1">
    <citation type="submission" date="2016-10" db="EMBL/GenBank/DDBJ databases">
        <authorList>
            <person name="Varghese N."/>
            <person name="Submissions S."/>
        </authorList>
    </citation>
    <scope>NUCLEOTIDE SEQUENCE [LARGE SCALE GENOMIC DNA]</scope>
    <source>
        <strain evidence="3">DSM 25730</strain>
    </source>
</reference>
<evidence type="ECO:0000313" key="3">
    <source>
        <dbReference type="Proteomes" id="UP000199439"/>
    </source>
</evidence>
<feature type="chain" id="PRO_5011566235" evidence="1">
    <location>
        <begin position="24"/>
        <end position="358"/>
    </location>
</feature>
<dbReference type="RefSeq" id="WP_092847510.1">
    <property type="nucleotide sequence ID" value="NZ_FOMI01000001.1"/>
</dbReference>
<name>A0A1I1MEQ9_9FLAO</name>
<organism evidence="2 3">
    <name type="scientific">Algibacter pectinivorans</name>
    <dbReference type="NCBI Taxonomy" id="870482"/>
    <lineage>
        <taxon>Bacteria</taxon>
        <taxon>Pseudomonadati</taxon>
        <taxon>Bacteroidota</taxon>
        <taxon>Flavobacteriia</taxon>
        <taxon>Flavobacteriales</taxon>
        <taxon>Flavobacteriaceae</taxon>
        <taxon>Algibacter</taxon>
    </lineage>
</organism>
<dbReference type="PROSITE" id="PS50007">
    <property type="entry name" value="PIPLC_X_DOMAIN"/>
    <property type="match status" value="1"/>
</dbReference>
<dbReference type="SUPFAM" id="SSF51695">
    <property type="entry name" value="PLC-like phosphodiesterases"/>
    <property type="match status" value="1"/>
</dbReference>
<proteinExistence type="predicted"/>
<sequence length="358" mass="40999">MKQRALLCLIIVICFGCANQAHLKLNDVQVIGSHNSYKIGIEKPLLNYIGTIDSSKAKSLEYEHISIKEQLNLGLRHLELDVFYDPKGGRFSNPKGLEIIKQSGVTPMPYDEDNTLEASGFKLFHIQDIDFRSHHLLFKDCLSVMKQWSDQNPTHTPIIILMNTKDKALPQLTKPLPFSVKAYQELDAEIRSVFSKDDLIVPDDVRKDFNNLEEAVLKNGWPKLEDCKGKFLFVLDEKEQKNKLYINGDTTLKNRVFFVNSKEGNPEAAFRIVNNPITDFEYIKQLVAKGYMVRTRADAGTKEARTNDYTKFEKAKASGAQVISTDYYKPSTLFESDFEVKFDDGTYERIKKVTEYND</sequence>
<dbReference type="EMBL" id="FOMI01000001">
    <property type="protein sequence ID" value="SFC80080.1"/>
    <property type="molecule type" value="Genomic_DNA"/>
</dbReference>
<dbReference type="InterPro" id="IPR017946">
    <property type="entry name" value="PLC-like_Pdiesterase_TIM-brl"/>
</dbReference>
<dbReference type="OrthoDB" id="195526at2"/>
<dbReference type="GO" id="GO:0008081">
    <property type="term" value="F:phosphoric diester hydrolase activity"/>
    <property type="evidence" value="ECO:0007669"/>
    <property type="project" value="InterPro"/>
</dbReference>
<dbReference type="Gene3D" id="3.20.20.190">
    <property type="entry name" value="Phosphatidylinositol (PI) phosphodiesterase"/>
    <property type="match status" value="1"/>
</dbReference>
<accession>A0A1I1MEQ9</accession>
<dbReference type="GO" id="GO:0006629">
    <property type="term" value="P:lipid metabolic process"/>
    <property type="evidence" value="ECO:0007669"/>
    <property type="project" value="InterPro"/>
</dbReference>
<evidence type="ECO:0000313" key="2">
    <source>
        <dbReference type="EMBL" id="SFC80080.1"/>
    </source>
</evidence>
<dbReference type="InterPro" id="IPR032075">
    <property type="entry name" value="PI-PLC-C1"/>
</dbReference>
<evidence type="ECO:0000256" key="1">
    <source>
        <dbReference type="SAM" id="SignalP"/>
    </source>
</evidence>
<dbReference type="PANTHER" id="PTHR13593">
    <property type="match status" value="1"/>
</dbReference>
<dbReference type="CDD" id="cd08589">
    <property type="entry name" value="PI-PLCc_SaPLC1_like"/>
    <property type="match status" value="1"/>
</dbReference>
<dbReference type="PANTHER" id="PTHR13593:SF113">
    <property type="entry name" value="SI:DKEY-266F7.9"/>
    <property type="match status" value="1"/>
</dbReference>
<dbReference type="Pfam" id="PF16670">
    <property type="entry name" value="PI-PLC-C1"/>
    <property type="match status" value="1"/>
</dbReference>
<feature type="signal peptide" evidence="1">
    <location>
        <begin position="1"/>
        <end position="23"/>
    </location>
</feature>
<keyword evidence="1" id="KW-0732">Signal</keyword>
<dbReference type="Proteomes" id="UP000199439">
    <property type="component" value="Unassembled WGS sequence"/>
</dbReference>